<dbReference type="InterPro" id="IPR000387">
    <property type="entry name" value="Tyr_Pase_dom"/>
</dbReference>
<comment type="similarity">
    <text evidence="7">Belongs to the protein-tyrosine phosphatase family. Non-receptor class 4 subfamily.</text>
</comment>
<dbReference type="Pfam" id="PF00102">
    <property type="entry name" value="Y_phosphatase"/>
    <property type="match status" value="1"/>
</dbReference>
<dbReference type="InterPro" id="IPR016130">
    <property type="entry name" value="Tyr_Pase_AS"/>
</dbReference>
<dbReference type="GO" id="GO:0005737">
    <property type="term" value="C:cytoplasm"/>
    <property type="evidence" value="ECO:0007669"/>
    <property type="project" value="UniProtKB-SubCell"/>
</dbReference>
<keyword evidence="12" id="KW-1185">Reference proteome</keyword>
<dbReference type="PROSITE" id="PS00383">
    <property type="entry name" value="TYR_PHOSPHATASE_1"/>
    <property type="match status" value="1"/>
</dbReference>
<dbReference type="Proteomes" id="UP000261540">
    <property type="component" value="Unplaced"/>
</dbReference>
<keyword evidence="3" id="KW-0963">Cytoplasm</keyword>
<dbReference type="GO" id="GO:0004726">
    <property type="term" value="F:non-membrane spanning protein tyrosine phosphatase activity"/>
    <property type="evidence" value="ECO:0007669"/>
    <property type="project" value="InterPro"/>
</dbReference>
<accession>A0A3B3SIK6</accession>
<proteinExistence type="inferred from homology"/>
<dbReference type="SUPFAM" id="SSF52799">
    <property type="entry name" value="(Phosphotyrosine protein) phosphatases II"/>
    <property type="match status" value="1"/>
</dbReference>
<dbReference type="GeneTree" id="ENSGT00940000167346"/>
<feature type="compositionally biased region" description="Low complexity" evidence="8">
    <location>
        <begin position="857"/>
        <end position="868"/>
    </location>
</feature>
<name>A0A3B3SIK6_9TELE</name>
<dbReference type="Gene3D" id="3.90.190.10">
    <property type="entry name" value="Protein tyrosine phosphatase superfamily"/>
    <property type="match status" value="1"/>
</dbReference>
<evidence type="ECO:0000256" key="7">
    <source>
        <dbReference type="ARBA" id="ARBA00034734"/>
    </source>
</evidence>
<evidence type="ECO:0000313" key="11">
    <source>
        <dbReference type="Ensembl" id="ENSPKIP00000029866.1"/>
    </source>
</evidence>
<feature type="domain" description="Tyrosine-protein phosphatase" evidence="9">
    <location>
        <begin position="28"/>
        <end position="292"/>
    </location>
</feature>
<evidence type="ECO:0000256" key="8">
    <source>
        <dbReference type="SAM" id="MobiDB-lite"/>
    </source>
</evidence>
<dbReference type="Ensembl" id="ENSPKIT00000010632.1">
    <property type="protein sequence ID" value="ENSPKIP00000029831.1"/>
    <property type="gene ID" value="ENSPKIG00000010916.1"/>
</dbReference>
<feature type="domain" description="Tyrosine specific protein phosphatases" evidence="10">
    <location>
        <begin position="206"/>
        <end position="283"/>
    </location>
</feature>
<evidence type="ECO:0000256" key="5">
    <source>
        <dbReference type="ARBA" id="ARBA00022801"/>
    </source>
</evidence>
<feature type="compositionally biased region" description="Polar residues" evidence="8">
    <location>
        <begin position="740"/>
        <end position="761"/>
    </location>
</feature>
<dbReference type="KEGG" id="pki:111855721"/>
<evidence type="ECO:0000256" key="3">
    <source>
        <dbReference type="ARBA" id="ARBA00022490"/>
    </source>
</evidence>
<dbReference type="InterPro" id="IPR003595">
    <property type="entry name" value="Tyr_Pase_cat"/>
</dbReference>
<evidence type="ECO:0000256" key="6">
    <source>
        <dbReference type="ARBA" id="ARBA00022912"/>
    </source>
</evidence>
<feature type="region of interest" description="Disordered" evidence="8">
    <location>
        <begin position="589"/>
        <end position="610"/>
    </location>
</feature>
<dbReference type="InterPro" id="IPR047170">
    <property type="entry name" value="PTN12/18/22"/>
</dbReference>
<feature type="compositionally biased region" description="Basic residues" evidence="8">
    <location>
        <begin position="834"/>
        <end position="846"/>
    </location>
</feature>
<dbReference type="GO" id="GO:0050852">
    <property type="term" value="P:T cell receptor signaling pathway"/>
    <property type="evidence" value="ECO:0007669"/>
    <property type="project" value="TreeGrafter"/>
</dbReference>
<dbReference type="EC" id="3.1.3.48" evidence="2"/>
<dbReference type="SMART" id="SM00194">
    <property type="entry name" value="PTPc"/>
    <property type="match status" value="1"/>
</dbReference>
<dbReference type="CTD" id="26191"/>
<evidence type="ECO:0000313" key="12">
    <source>
        <dbReference type="Proteomes" id="UP000261540"/>
    </source>
</evidence>
<dbReference type="OrthoDB" id="10253954at2759"/>
<dbReference type="GO" id="GO:0005634">
    <property type="term" value="C:nucleus"/>
    <property type="evidence" value="ECO:0007669"/>
    <property type="project" value="TreeGrafter"/>
</dbReference>
<dbReference type="PROSITE" id="PS50056">
    <property type="entry name" value="TYR_PHOSPHATASE_2"/>
    <property type="match status" value="1"/>
</dbReference>
<dbReference type="SMART" id="SM00404">
    <property type="entry name" value="PTPc_motif"/>
    <property type="match status" value="1"/>
</dbReference>
<dbReference type="PRINTS" id="PR00700">
    <property type="entry name" value="PRTYPHPHTASE"/>
</dbReference>
<feature type="region of interest" description="Disordered" evidence="8">
    <location>
        <begin position="693"/>
        <end position="762"/>
    </location>
</feature>
<dbReference type="InterPro" id="IPR000242">
    <property type="entry name" value="PTP_cat"/>
</dbReference>
<dbReference type="FunFam" id="3.90.190.10:FF:000045">
    <property type="entry name" value="Tyrosine-protein phosphatase non-receptor type 12"/>
    <property type="match status" value="1"/>
</dbReference>
<dbReference type="GO" id="GO:0050868">
    <property type="term" value="P:negative regulation of T cell activation"/>
    <property type="evidence" value="ECO:0007669"/>
    <property type="project" value="TreeGrafter"/>
</dbReference>
<comment type="subcellular location">
    <subcellularLocation>
        <location evidence="1">Cytoplasm</location>
    </subcellularLocation>
</comment>
<evidence type="ECO:0000259" key="10">
    <source>
        <dbReference type="PROSITE" id="PS50056"/>
    </source>
</evidence>
<dbReference type="PANTHER" id="PTHR45983">
    <property type="entry name" value="TYROSINE PHOSPHATSE N18, PUTATIVE-RELATED"/>
    <property type="match status" value="1"/>
</dbReference>
<feature type="compositionally biased region" description="Pro residues" evidence="8">
    <location>
        <begin position="598"/>
        <end position="607"/>
    </location>
</feature>
<reference evidence="11" key="1">
    <citation type="submission" date="2025-05" db="UniProtKB">
        <authorList>
            <consortium name="Ensembl"/>
        </authorList>
    </citation>
    <scope>IDENTIFICATION</scope>
</reference>
<protein>
    <recommendedName>
        <fullName evidence="2">protein-tyrosine-phosphatase</fullName>
        <ecNumber evidence="2">3.1.3.48</ecNumber>
    </recommendedName>
</protein>
<keyword evidence="5" id="KW-0378">Hydrolase</keyword>
<dbReference type="Ensembl" id="ENSPKIT00000010667.1">
    <property type="protein sequence ID" value="ENSPKIP00000029866.1"/>
    <property type="gene ID" value="ENSPKIG00000010916.1"/>
</dbReference>
<feature type="compositionally biased region" description="Polar residues" evidence="8">
    <location>
        <begin position="814"/>
        <end position="833"/>
    </location>
</feature>
<keyword evidence="4" id="KW-0597">Phosphoprotein</keyword>
<keyword evidence="6" id="KW-0904">Protein phosphatase</keyword>
<feature type="compositionally biased region" description="Polar residues" evidence="8">
    <location>
        <begin position="703"/>
        <end position="712"/>
    </location>
</feature>
<evidence type="ECO:0000256" key="4">
    <source>
        <dbReference type="ARBA" id="ARBA00022553"/>
    </source>
</evidence>
<evidence type="ECO:0000259" key="9">
    <source>
        <dbReference type="PROSITE" id="PS50055"/>
    </source>
</evidence>
<evidence type="ECO:0000256" key="2">
    <source>
        <dbReference type="ARBA" id="ARBA00013064"/>
    </source>
</evidence>
<dbReference type="STRING" id="1676925.ENSPKIP00000029866"/>
<dbReference type="PROSITE" id="PS50055">
    <property type="entry name" value="TYR_PHOSPHATASE_PTP"/>
    <property type="match status" value="1"/>
</dbReference>
<dbReference type="AlphaFoldDB" id="A0A3B3SIK6"/>
<dbReference type="InterPro" id="IPR029021">
    <property type="entry name" value="Prot-tyrosine_phosphatase-like"/>
</dbReference>
<feature type="region of interest" description="Disordered" evidence="8">
    <location>
        <begin position="809"/>
        <end position="893"/>
    </location>
</feature>
<sequence>MEQQVKALRGFLAFVKSKETEENAEGSLDGEFLRLKRQSTKYRADKTYPTTIAEKQVNVKKNRYKDIVPFDHSRVKLSLITSDSENDYINANFIKGVFAERAYIATQGPLPSTVLDFLRMLWEYKVEVVVMACREFEMGRKKCECYWPEKGDSVAFGPFIVRCESEKSKGDYITRVLTLSFMKQTRTMQQLHYVNWPDHGVPDSIPPILEMVQEMRCHQHHENIPICIHCSAGCGRTGALCAIDYTWNLLKNEMITNTFSIFHLVQEMRTQRPSVVQTKEQYELVYRTIVFLFEQYLKALDDSTNRKQVPVPSVPIQVENESDTGDNFTESLETPEETMLGRQQVNAENKREMEVVFQLQVDEKQWDRGLANHTAALADPPAMWGPLMEENTHGACEPELAGHTPANMLGPVMPQPRHSKQQEQTMCEMQKPEPKPRHLGIRTDLLSPKPRKEEHCPLQEELELHIISEPAVNVHTLTSFVEDPYFSSKEPESPMELDEVFPTDSPSTINASFKAPSLALNDKILVLPQIGSEGIDAAEASVDKDSPPPLPKRTPESFILATSVEEISQIAESTEVDQKLPVVSSLSTAEALNRDGSPPSPVPPLPERTPESFILASNEDAAEKLDLDRLLAVSGANRVGTSLEWAGRSNPDQVKLRNAWMRSKSLKVRMSLPGPPSFPPPPVPAPVKERASLLLPDFPPPSQSDTESSPTLTPHLPERTPESFIMASPDRDVDQGLDLPTSTEHPQRIGTSSEWAGNSQPKKFLDCMLRSKSVRTKSSKQGRLSTISPEAVSTISEVDVIQEQPINNRAVAPTVTSEVRPSQTPERTPLSSKSRTKSLKFLKNMRKPKENPPPASAPSRESPSHSSSLMVKLGFGHRFGKPKGPRNQPETWV</sequence>
<organism evidence="11 12">
    <name type="scientific">Paramormyrops kingsleyae</name>
    <dbReference type="NCBI Taxonomy" id="1676925"/>
    <lineage>
        <taxon>Eukaryota</taxon>
        <taxon>Metazoa</taxon>
        <taxon>Chordata</taxon>
        <taxon>Craniata</taxon>
        <taxon>Vertebrata</taxon>
        <taxon>Euteleostomi</taxon>
        <taxon>Actinopterygii</taxon>
        <taxon>Neopterygii</taxon>
        <taxon>Teleostei</taxon>
        <taxon>Osteoglossocephala</taxon>
        <taxon>Osteoglossomorpha</taxon>
        <taxon>Osteoglossiformes</taxon>
        <taxon>Mormyridae</taxon>
        <taxon>Paramormyrops</taxon>
    </lineage>
</organism>
<dbReference type="PANTHER" id="PTHR45983:SF1">
    <property type="entry name" value="TYROSINE-PROTEIN PHOSPHATASE NON-RECEPTOR TYPE 22"/>
    <property type="match status" value="1"/>
</dbReference>
<evidence type="ECO:0000256" key="1">
    <source>
        <dbReference type="ARBA" id="ARBA00004496"/>
    </source>
</evidence>